<evidence type="ECO:0000256" key="4">
    <source>
        <dbReference type="PROSITE-ProRule" id="PRU00433"/>
    </source>
</evidence>
<keyword evidence="1 4" id="KW-0349">Heme</keyword>
<dbReference type="GO" id="GO:0046872">
    <property type="term" value="F:metal ion binding"/>
    <property type="evidence" value="ECO:0007669"/>
    <property type="project" value="UniProtKB-KW"/>
</dbReference>
<reference evidence="7" key="1">
    <citation type="submission" date="2017-05" db="EMBL/GenBank/DDBJ databases">
        <title>Complete and WGS of Bordetella genogroups.</title>
        <authorList>
            <person name="Spilker T."/>
            <person name="Lipuma J."/>
        </authorList>
    </citation>
    <scope>NUCLEOTIDE SEQUENCE [LARGE SCALE GENOMIC DNA]</scope>
    <source>
        <strain evidence="7">AU16122</strain>
    </source>
</reference>
<dbReference type="PANTHER" id="PTHR35008">
    <property type="entry name" value="BLL4482 PROTEIN-RELATED"/>
    <property type="match status" value="1"/>
</dbReference>
<evidence type="ECO:0000313" key="6">
    <source>
        <dbReference type="EMBL" id="OZI31000.1"/>
    </source>
</evidence>
<keyword evidence="7" id="KW-1185">Reference proteome</keyword>
<dbReference type="Pfam" id="PF00034">
    <property type="entry name" value="Cytochrom_C"/>
    <property type="match status" value="1"/>
</dbReference>
<keyword evidence="3 4" id="KW-0408">Iron</keyword>
<dbReference type="AlphaFoldDB" id="A0A261S2I0"/>
<keyword evidence="2 4" id="KW-0479">Metal-binding</keyword>
<evidence type="ECO:0000259" key="5">
    <source>
        <dbReference type="PROSITE" id="PS51007"/>
    </source>
</evidence>
<dbReference type="GO" id="GO:0009055">
    <property type="term" value="F:electron transfer activity"/>
    <property type="evidence" value="ECO:0007669"/>
    <property type="project" value="InterPro"/>
</dbReference>
<evidence type="ECO:0000256" key="3">
    <source>
        <dbReference type="ARBA" id="ARBA00023004"/>
    </source>
</evidence>
<dbReference type="SUPFAM" id="SSF46626">
    <property type="entry name" value="Cytochrome c"/>
    <property type="match status" value="2"/>
</dbReference>
<name>A0A261S2I0_9BORD</name>
<organism evidence="6 7">
    <name type="scientific">Bordetella genomosp. 10</name>
    <dbReference type="NCBI Taxonomy" id="1416804"/>
    <lineage>
        <taxon>Bacteria</taxon>
        <taxon>Pseudomonadati</taxon>
        <taxon>Pseudomonadota</taxon>
        <taxon>Betaproteobacteria</taxon>
        <taxon>Burkholderiales</taxon>
        <taxon>Alcaligenaceae</taxon>
        <taxon>Bordetella</taxon>
    </lineage>
</organism>
<dbReference type="InterPro" id="IPR036909">
    <property type="entry name" value="Cyt_c-like_dom_sf"/>
</dbReference>
<dbReference type="PROSITE" id="PS51007">
    <property type="entry name" value="CYTC"/>
    <property type="match status" value="2"/>
</dbReference>
<sequence length="534" mass="57758">MKKTAIAIGLVFILGCAGFWILTAPWAWTLVHRPSRDIPDEGPANLANGHLLFTAAACAICHATPNQPNENLLGGGKTLTSDFGAFHMPNISPDVADGIGSWSTAQFIRAMREGITPHGENEYPAFPYPSYQRMTANDLRDILAYIKTLPPVHGKAPAHDLKFPFTIRRAVGAWRMLFLDGKALAPGTQHDERWLRGRYLVEAVAHCAECHSPRNALGAIPADRRYAGGPSPDGSAYVPNISPDETGIGYWSVNEIARYLKEGLTPLNIPAGGDMREIVHATAKLSADDRLAMAAYLKTLAPIDAPNAGVPEPNRTAEVKVLPARANAGASQLATLAASSQALERADTAYVVVTQPFYLSAEDAASGAKAPDGKFLAASPLKIVSRRNGLLQVRLDGWRQQGSDNAMYALPGQRILQSVLAPSAIPMVRTGENHSDVAGQTWRDASLTAWIKPAGLATDMNVLWQYNSKVFNATCSACHAVPETQGFLANQWIGTLKSMKLYTSLSDDEYRQLLVYLQFHAKDTLAATQRSARQ</sequence>
<dbReference type="Gene3D" id="1.10.760.10">
    <property type="entry name" value="Cytochrome c-like domain"/>
    <property type="match status" value="2"/>
</dbReference>
<evidence type="ECO:0000313" key="7">
    <source>
        <dbReference type="Proteomes" id="UP000216020"/>
    </source>
</evidence>
<feature type="domain" description="Cytochrome c" evidence="5">
    <location>
        <begin position="44"/>
        <end position="150"/>
    </location>
</feature>
<feature type="domain" description="Cytochrome c" evidence="5">
    <location>
        <begin position="192"/>
        <end position="301"/>
    </location>
</feature>
<dbReference type="OrthoDB" id="9809720at2"/>
<dbReference type="InterPro" id="IPR009056">
    <property type="entry name" value="Cyt_c-like_dom"/>
</dbReference>
<dbReference type="Proteomes" id="UP000216020">
    <property type="component" value="Unassembled WGS sequence"/>
</dbReference>
<dbReference type="GO" id="GO:0020037">
    <property type="term" value="F:heme binding"/>
    <property type="evidence" value="ECO:0007669"/>
    <property type="project" value="InterPro"/>
</dbReference>
<comment type="caution">
    <text evidence="6">The sequence shown here is derived from an EMBL/GenBank/DDBJ whole genome shotgun (WGS) entry which is preliminary data.</text>
</comment>
<protein>
    <submittedName>
        <fullName evidence="6">Cytochrome C</fullName>
    </submittedName>
</protein>
<dbReference type="PANTHER" id="PTHR35008:SF8">
    <property type="entry name" value="ALCOHOL DEHYDROGENASE CYTOCHROME C SUBUNIT"/>
    <property type="match status" value="1"/>
</dbReference>
<dbReference type="PROSITE" id="PS51257">
    <property type="entry name" value="PROKAR_LIPOPROTEIN"/>
    <property type="match status" value="1"/>
</dbReference>
<accession>A0A261S2I0</accession>
<dbReference type="InterPro" id="IPR051459">
    <property type="entry name" value="Cytochrome_c-type_DH"/>
</dbReference>
<proteinExistence type="predicted"/>
<dbReference type="RefSeq" id="WP_094855415.1">
    <property type="nucleotide sequence ID" value="NZ_NEVM01000005.1"/>
</dbReference>
<gene>
    <name evidence="6" type="ORF">CAL29_23920</name>
</gene>
<evidence type="ECO:0000256" key="1">
    <source>
        <dbReference type="ARBA" id="ARBA00022617"/>
    </source>
</evidence>
<dbReference type="EMBL" id="NEVM01000005">
    <property type="protein sequence ID" value="OZI31000.1"/>
    <property type="molecule type" value="Genomic_DNA"/>
</dbReference>
<evidence type="ECO:0000256" key="2">
    <source>
        <dbReference type="ARBA" id="ARBA00022723"/>
    </source>
</evidence>